<dbReference type="PRINTS" id="PR00320">
    <property type="entry name" value="GPROTEINBRPT"/>
</dbReference>
<evidence type="ECO:0000256" key="2">
    <source>
        <dbReference type="ARBA" id="ARBA00022737"/>
    </source>
</evidence>
<dbReference type="EMBL" id="CP049838">
    <property type="protein sequence ID" value="QJT06111.1"/>
    <property type="molecule type" value="Genomic_DNA"/>
</dbReference>
<feature type="repeat" description="WD" evidence="3">
    <location>
        <begin position="1042"/>
        <end position="1086"/>
    </location>
</feature>
<feature type="repeat" description="WD" evidence="3">
    <location>
        <begin position="1228"/>
        <end position="1271"/>
    </location>
</feature>
<protein>
    <submittedName>
        <fullName evidence="5">Uncharacterized protein</fullName>
    </submittedName>
</protein>
<dbReference type="PROSITE" id="PS00678">
    <property type="entry name" value="WD_REPEATS_1"/>
    <property type="match status" value="2"/>
</dbReference>
<feature type="repeat" description="WD" evidence="3">
    <location>
        <begin position="950"/>
        <end position="994"/>
    </location>
</feature>
<dbReference type="Gene3D" id="2.130.10.10">
    <property type="entry name" value="YVTN repeat-like/Quinoprotein amine dehydrogenase"/>
    <property type="match status" value="4"/>
</dbReference>
<feature type="repeat" description="WD" evidence="3">
    <location>
        <begin position="904"/>
        <end position="948"/>
    </location>
</feature>
<keyword evidence="2" id="KW-0677">Repeat</keyword>
<evidence type="ECO:0000313" key="6">
    <source>
        <dbReference type="Proteomes" id="UP000502665"/>
    </source>
</evidence>
<keyword evidence="1 3" id="KW-0853">WD repeat</keyword>
<dbReference type="InterPro" id="IPR020472">
    <property type="entry name" value="WD40_PAC1"/>
</dbReference>
<dbReference type="Pfam" id="PF00400">
    <property type="entry name" value="WD40"/>
    <property type="match status" value="11"/>
</dbReference>
<dbReference type="SUPFAM" id="SSF50978">
    <property type="entry name" value="WD40 repeat-like"/>
    <property type="match status" value="3"/>
</dbReference>
<dbReference type="InterPro" id="IPR019775">
    <property type="entry name" value="WD40_repeat_CS"/>
</dbReference>
<feature type="repeat" description="WD" evidence="3">
    <location>
        <begin position="811"/>
        <end position="855"/>
    </location>
</feature>
<feature type="repeat" description="WD" evidence="3">
    <location>
        <begin position="1111"/>
        <end position="1134"/>
    </location>
</feature>
<dbReference type="SMART" id="SM00320">
    <property type="entry name" value="WD40"/>
    <property type="match status" value="13"/>
</dbReference>
<evidence type="ECO:0000313" key="5">
    <source>
        <dbReference type="EMBL" id="QJT06111.1"/>
    </source>
</evidence>
<accession>A0A6M4X2R1</accession>
<feature type="repeat" description="WD" evidence="3">
    <location>
        <begin position="1319"/>
        <end position="1354"/>
    </location>
</feature>
<proteinExistence type="predicted"/>
<gene>
    <name evidence="5" type="ORF">G9272_42110</name>
</gene>
<keyword evidence="6" id="KW-1185">Reference proteome</keyword>
<sequence>MAPQDTQDDDRSAGSPLQFFPIDIGHYDNHPPLPTGPEVDAVAALLTPFGAETDAWRAPQEGRGPDAVHDRLAAWSADRTGCDTVLYWVGHGASDGFFHALLAHAKSPRPLDTNGISHLEILQHLKRRQARQDAGWAAVVVDTCKSRRFIELMSSQAILDPDVSDFILVASSHDGSATLGAFREILDRLLTVTFRTHDTISLYALAEQINCAMGDTVAYARTHNRAALRRTHPTVVGRMQAPLDTEAEIENALVALTADERRHFVEKAAGGELGEQAWYFEGRETERYDILSWLDTTREGLLVVTGPAGSGKSALLGHILIHTRPDLAEPLFRAGHLSDLPPGTPRPTDAFDLAVHLTGVSAQALLDRIVEAVGRKIGANGFKPLSPDQPFDSQMARLTGRLADLRLGAPGGGGGKWTFTLLADALDEAHLPLVIAEEVLRPLARTPGVRVVVGTRRSTREGPDLPAPDDEDLLDALGATEGSDHPGDKVLVVRRDREATIRYIRRRLKTAHERGALKVGQTDIERTVHALGRLDREFLFARLAVHEILHDPGLAHDPAPLLATDHRGLFGRAVQRLTAVNPIHRHLLEALALSRGLGLPDRDDIWSTAATALMPDDGLLPITSEDIVRLIEGGAPYLMAAIESDQTVYRLAHRAFIEHFERPAQPPESDDRHRRIAIRLARHADARVPDEVPNPYVRLHLADHAALGGPTAWEVLGARPCLLDRLDATAVRGSAKLTGFGRFALPPAVAGVVAAYDRLADASAGDRRGLRELATARCTDQSSPPRQPFDPQAAWSLAWARLQRRPLHLPLQGHQSEVVAVTAFAAPNGDTLLASASDDGTLCLWDLATAEQTSSPLDSGTGPVRVVKAFTMSSGRTFLVTGTDGGKVHIWNPVTADQTAVSPLVGHEGPVQAMAVFTGSDGRTLLATGGDDCTVRIWDPATGHETAQPLTGHTGAIQAITAFTTSDGRTLLASGGDDETLRVWDPATGHQTIAPLEGHTGAVQTVVAFTTPEGRNRLASGSDDCTIRVWDPGTGRQTVPPLEGHTDWIGEVTAFRGPDGLPLLASCSDDETIRLWDPATGRETSPPLYGHGHRKLIGAITAFTGPDGRTLLATGSNDRTVRIWDPATSRQASPTLRSHAQEVGAVVAFAGAGGRTFLATGGNDDTTRIWDAATGHAIGTPLRGQGHRVEALAPFTGSHGQTLLAVCSGDGFVEIWDLDVPGNGVLSLIGHTGGVRAVAAFPAPGRGTYLAIGDDRTVRLWDPVTGQQITAPLLGHTGAVRAISTFTALDGHILLASGGNDGSVRIWDPVTGQETQAPLRGHAGAVRTMLVLPSWEGRTLLVTGGEDCTVRVWDPAIGKEIIHPLAGHSAAVQAVTAFTATDGHTHLATGSNDRTVRIWDPASWIERLVISVDLAVHGLAAAGSNLALATDQGVAMLKVAQRA</sequence>
<reference evidence="5" key="1">
    <citation type="submission" date="2020-03" db="EMBL/GenBank/DDBJ databases">
        <title>Molecular networking-based the target discovery of potent antiproliferative macrolactams: 5/6/7/16 polycyclic ansamycins and glycosylated trienomycin from Streptomyces cacaoi subsp. asoensis.</title>
        <authorList>
            <person name="Liu L.-L."/>
        </authorList>
    </citation>
    <scope>NUCLEOTIDE SEQUENCE [LARGE SCALE GENOMIC DNA]</scope>
    <source>
        <strain evidence="5">H2S5</strain>
    </source>
</reference>
<evidence type="ECO:0000256" key="1">
    <source>
        <dbReference type="ARBA" id="ARBA00022574"/>
    </source>
</evidence>
<dbReference type="Proteomes" id="UP000502665">
    <property type="component" value="Chromosome"/>
</dbReference>
<feature type="region of interest" description="Disordered" evidence="4">
    <location>
        <begin position="455"/>
        <end position="487"/>
    </location>
</feature>
<dbReference type="PROSITE" id="PS50082">
    <property type="entry name" value="WD_REPEATS_2"/>
    <property type="match status" value="11"/>
</dbReference>
<dbReference type="InterPro" id="IPR001680">
    <property type="entry name" value="WD40_rpt"/>
</dbReference>
<dbReference type="PANTHER" id="PTHR22847:SF637">
    <property type="entry name" value="WD REPEAT DOMAIN 5B"/>
    <property type="match status" value="1"/>
</dbReference>
<evidence type="ECO:0000256" key="4">
    <source>
        <dbReference type="SAM" id="MobiDB-lite"/>
    </source>
</evidence>
<dbReference type="PANTHER" id="PTHR22847">
    <property type="entry name" value="WD40 REPEAT PROTEIN"/>
    <property type="match status" value="1"/>
</dbReference>
<organism evidence="5 6">
    <name type="scientific">Streptomyces asoensis</name>
    <dbReference type="NCBI Taxonomy" id="249586"/>
    <lineage>
        <taxon>Bacteria</taxon>
        <taxon>Bacillati</taxon>
        <taxon>Actinomycetota</taxon>
        <taxon>Actinomycetes</taxon>
        <taxon>Kitasatosporales</taxon>
        <taxon>Streptomycetaceae</taxon>
        <taxon>Streptomyces</taxon>
    </lineage>
</organism>
<feature type="repeat" description="WD" evidence="3">
    <location>
        <begin position="1273"/>
        <end position="1317"/>
    </location>
</feature>
<feature type="repeat" description="WD" evidence="3">
    <location>
        <begin position="1365"/>
        <end position="1400"/>
    </location>
</feature>
<dbReference type="PROSITE" id="PS50294">
    <property type="entry name" value="WD_REPEATS_REGION"/>
    <property type="match status" value="7"/>
</dbReference>
<dbReference type="RefSeq" id="WP_171401421.1">
    <property type="nucleotide sequence ID" value="NZ_CP049838.1"/>
</dbReference>
<dbReference type="CDD" id="cd00200">
    <property type="entry name" value="WD40"/>
    <property type="match status" value="2"/>
</dbReference>
<feature type="repeat" description="WD" evidence="3">
    <location>
        <begin position="1136"/>
        <end position="1180"/>
    </location>
</feature>
<evidence type="ECO:0000256" key="3">
    <source>
        <dbReference type="PROSITE-ProRule" id="PRU00221"/>
    </source>
</evidence>
<dbReference type="InterPro" id="IPR015943">
    <property type="entry name" value="WD40/YVTN_repeat-like_dom_sf"/>
</dbReference>
<dbReference type="InterPro" id="IPR036322">
    <property type="entry name" value="WD40_repeat_dom_sf"/>
</dbReference>
<name>A0A6M4X2R1_9ACTN</name>
<feature type="repeat" description="WD" evidence="3">
    <location>
        <begin position="996"/>
        <end position="1040"/>
    </location>
</feature>